<dbReference type="PANTHER" id="PTHR43371:SF1">
    <property type="entry name" value="RIBONUCLEOSIDE-DIPHOSPHATE REDUCTASE"/>
    <property type="match status" value="1"/>
</dbReference>
<keyword evidence="2" id="KW-0846">Cobalamin</keyword>
<evidence type="ECO:0000256" key="4">
    <source>
        <dbReference type="ARBA" id="ARBA00023285"/>
    </source>
</evidence>
<protein>
    <submittedName>
        <fullName evidence="5">Ribonucleotide reductase of class II (Coenzyme B12-dependent)</fullName>
        <ecNumber evidence="5">1.17.4.1</ecNumber>
    </submittedName>
</protein>
<proteinExistence type="predicted"/>
<evidence type="ECO:0000256" key="1">
    <source>
        <dbReference type="ARBA" id="ARBA00001922"/>
    </source>
</evidence>
<evidence type="ECO:0000256" key="3">
    <source>
        <dbReference type="ARBA" id="ARBA00023002"/>
    </source>
</evidence>
<gene>
    <name evidence="5" type="ORF">MNBD_CHLOROFLEXI01-4547</name>
</gene>
<name>A0A3B0VRM1_9ZZZZ</name>
<dbReference type="AlphaFoldDB" id="A0A3B0VRM1"/>
<evidence type="ECO:0000313" key="5">
    <source>
        <dbReference type="EMBL" id="VAW43080.1"/>
    </source>
</evidence>
<dbReference type="Gene3D" id="3.20.70.20">
    <property type="match status" value="1"/>
</dbReference>
<keyword evidence="3 5" id="KW-0560">Oxidoreductase</keyword>
<dbReference type="EMBL" id="UOEU01001016">
    <property type="protein sequence ID" value="VAW43080.1"/>
    <property type="molecule type" value="Genomic_DNA"/>
</dbReference>
<dbReference type="GO" id="GO:0004748">
    <property type="term" value="F:ribonucleoside-diphosphate reductase activity, thioredoxin disulfide as acceptor"/>
    <property type="evidence" value="ECO:0007669"/>
    <property type="project" value="UniProtKB-EC"/>
</dbReference>
<reference evidence="5" key="1">
    <citation type="submission" date="2018-06" db="EMBL/GenBank/DDBJ databases">
        <authorList>
            <person name="Zhirakovskaya E."/>
        </authorList>
    </citation>
    <scope>NUCLEOTIDE SEQUENCE</scope>
</reference>
<evidence type="ECO:0000256" key="2">
    <source>
        <dbReference type="ARBA" id="ARBA00022628"/>
    </source>
</evidence>
<accession>A0A3B0VRM1</accession>
<dbReference type="SUPFAM" id="SSF51998">
    <property type="entry name" value="PFL-like glycyl radical enzymes"/>
    <property type="match status" value="1"/>
</dbReference>
<dbReference type="PANTHER" id="PTHR43371">
    <property type="entry name" value="VITAMIN B12-DEPENDENT RIBONUCLEOTIDE REDUCTASE"/>
    <property type="match status" value="1"/>
</dbReference>
<dbReference type="GO" id="GO:0031419">
    <property type="term" value="F:cobalamin binding"/>
    <property type="evidence" value="ECO:0007669"/>
    <property type="project" value="UniProtKB-KW"/>
</dbReference>
<dbReference type="EC" id="1.17.4.1" evidence="5"/>
<keyword evidence="4" id="KW-0170">Cobalt</keyword>
<sequence>SGNPPATHVVADSSEGWAEAVRVGLTAWFKGEDVKFDYSEVRPIGAPLRIKGGRASGPEPLRQMLEFARALILSRQGGFIRPLDAHDIMCAVGDAAVSGGVRRTAMISLFDYDDMEMLHSKDGDFSRNNSQRWNANNSAVWPERELSQTEITRFVLDMVESGRGEPGIFNRKAAVENLPSRRAVTEFGTNPCGEILLKKFQFCNLTSAIARADDTYETLKEKVELAAIIGTIQSMATHFPGLRPQWQENSIEERLLGVDLNGQMDSPAAQDPEIQSKLQQVAVETNKEYAATLGINQSASVTCVKPSGNSSQLVNSSSGLHARWAPYYVRNIRVGSHSPVFKVLQDAGAPLDPENGQTRENATTWVVHFPVKSPETAVTRNDRTALEQCEFWLQNKLHYTEHNPSVTITYREHEVLDIIRWIWEHQDKIGGMAFLPAFDAQYDQMPYIEIDAEEYEQLLDNFPEIDFSKIYRYEEEDLTTAAQEVACMAGNCDV</sequence>
<dbReference type="InterPro" id="IPR050862">
    <property type="entry name" value="RdRp_reductase_class-2"/>
</dbReference>
<organism evidence="5">
    <name type="scientific">hydrothermal vent metagenome</name>
    <dbReference type="NCBI Taxonomy" id="652676"/>
    <lineage>
        <taxon>unclassified sequences</taxon>
        <taxon>metagenomes</taxon>
        <taxon>ecological metagenomes</taxon>
    </lineage>
</organism>
<comment type="cofactor">
    <cofactor evidence="1">
        <name>adenosylcob(III)alamin</name>
        <dbReference type="ChEBI" id="CHEBI:18408"/>
    </cofactor>
</comment>
<feature type="non-terminal residue" evidence="5">
    <location>
        <position position="1"/>
    </location>
</feature>